<evidence type="ECO:0000313" key="1">
    <source>
        <dbReference type="EMBL" id="GLB37153.1"/>
    </source>
</evidence>
<name>A0A9P3PJM0_LYOSH</name>
<sequence length="448" mass="49260">MSQQSPRAGLSFFGMIGAVMTTLKLKQHWNEYNPVSTEEEGRVALSSTTPIAATAPYNGRDEATIGLLDPEARPKRKRRGGCCVCCGIDCSLFWKALGIVVAGLFVWNAIKLIRWAVADAPTGLELMPAFSNSLGCLAASHIYKGSKVVLTAGLGKENDHSFDIRGSAFGTFVIAQGDAYLKEVKYEMTLRSDDATLFDAVDIRYPDTAEDGSVPNSRLLITTPRTGPEVACMRYDIKMYVPRSLRKLHIASHTTMHLQFDSAANIEFDKLYVTMYAMDKNNLILPSQNVRGNDMTLEVFRGWIVGDVAIVNNTSITTQRGDGVANVHAYPTVPIDPEHPEPASLRTTTGAGRTDIFYVSSKASKRPINSIHMSSRNGDVYLTYRQAEFSGRVALDSKSYATTGLQRLNDVSSNEEGDGSPRWTHWAGDQDGSDEIYVRSRGWTGLYI</sequence>
<keyword evidence="2" id="KW-1185">Reference proteome</keyword>
<dbReference type="Proteomes" id="UP001063166">
    <property type="component" value="Unassembled WGS sequence"/>
</dbReference>
<comment type="caution">
    <text evidence="1">The sequence shown here is derived from an EMBL/GenBank/DDBJ whole genome shotgun (WGS) entry which is preliminary data.</text>
</comment>
<accession>A0A9P3PJM0</accession>
<dbReference type="AlphaFoldDB" id="A0A9P3PJM0"/>
<organism evidence="1 2">
    <name type="scientific">Lyophyllum shimeji</name>
    <name type="common">Hon-shimeji</name>
    <name type="synonym">Tricholoma shimeji</name>
    <dbReference type="NCBI Taxonomy" id="47721"/>
    <lineage>
        <taxon>Eukaryota</taxon>
        <taxon>Fungi</taxon>
        <taxon>Dikarya</taxon>
        <taxon>Basidiomycota</taxon>
        <taxon>Agaricomycotina</taxon>
        <taxon>Agaricomycetes</taxon>
        <taxon>Agaricomycetidae</taxon>
        <taxon>Agaricales</taxon>
        <taxon>Tricholomatineae</taxon>
        <taxon>Lyophyllaceae</taxon>
        <taxon>Lyophyllum</taxon>
    </lineage>
</organism>
<protein>
    <submittedName>
        <fullName evidence="1">Uncharacterized protein</fullName>
    </submittedName>
</protein>
<proteinExistence type="predicted"/>
<reference evidence="1" key="1">
    <citation type="submission" date="2022-07" db="EMBL/GenBank/DDBJ databases">
        <title>The genome of Lyophyllum shimeji provides insight into the initial evolution of ectomycorrhizal fungal genome.</title>
        <authorList>
            <person name="Kobayashi Y."/>
            <person name="Shibata T."/>
            <person name="Hirakawa H."/>
            <person name="Shigenobu S."/>
            <person name="Nishiyama T."/>
            <person name="Yamada A."/>
            <person name="Hasebe M."/>
            <person name="Kawaguchi M."/>
        </authorList>
    </citation>
    <scope>NUCLEOTIDE SEQUENCE</scope>
    <source>
        <strain evidence="1">AT787</strain>
    </source>
</reference>
<gene>
    <name evidence="1" type="ORF">LshimejAT787_0402040</name>
</gene>
<evidence type="ECO:0000313" key="2">
    <source>
        <dbReference type="Proteomes" id="UP001063166"/>
    </source>
</evidence>
<dbReference type="OrthoDB" id="2991206at2759"/>
<dbReference type="EMBL" id="BRPK01000004">
    <property type="protein sequence ID" value="GLB37153.1"/>
    <property type="molecule type" value="Genomic_DNA"/>
</dbReference>